<gene>
    <name evidence="2" type="ORF">BDV29DRAFT_173944</name>
</gene>
<keyword evidence="1" id="KW-0472">Membrane</keyword>
<dbReference type="Proteomes" id="UP000326565">
    <property type="component" value="Unassembled WGS sequence"/>
</dbReference>
<keyword evidence="1" id="KW-0812">Transmembrane</keyword>
<evidence type="ECO:0000313" key="2">
    <source>
        <dbReference type="EMBL" id="KAB8074203.1"/>
    </source>
</evidence>
<keyword evidence="1" id="KW-1133">Transmembrane helix</keyword>
<organism evidence="2 3">
    <name type="scientific">Aspergillus leporis</name>
    <dbReference type="NCBI Taxonomy" id="41062"/>
    <lineage>
        <taxon>Eukaryota</taxon>
        <taxon>Fungi</taxon>
        <taxon>Dikarya</taxon>
        <taxon>Ascomycota</taxon>
        <taxon>Pezizomycotina</taxon>
        <taxon>Eurotiomycetes</taxon>
        <taxon>Eurotiomycetidae</taxon>
        <taxon>Eurotiales</taxon>
        <taxon>Aspergillaceae</taxon>
        <taxon>Aspergillus</taxon>
        <taxon>Aspergillus subgen. Circumdati</taxon>
    </lineage>
</organism>
<dbReference type="AlphaFoldDB" id="A0A5N5X096"/>
<sequence length="139" mass="15816">MRFVIAICISLSEGIHRHSWNLGRNGGLILAYLQAAAISTPGLVGRARYTDRNISLHDKDHLAIELSSIRANQVPTIFQLLAHWPTAHEDVRPSIWAKTLYKSHYSHLLRAVIFIFTLISTYFLWIIQPENIVSELLDS</sequence>
<feature type="transmembrane region" description="Helical" evidence="1">
    <location>
        <begin position="108"/>
        <end position="127"/>
    </location>
</feature>
<protein>
    <submittedName>
        <fullName evidence="2">Uncharacterized protein</fullName>
    </submittedName>
</protein>
<reference evidence="2 3" key="1">
    <citation type="submission" date="2019-04" db="EMBL/GenBank/DDBJ databases">
        <title>Friends and foes A comparative genomics study of 23 Aspergillus species from section Flavi.</title>
        <authorList>
            <consortium name="DOE Joint Genome Institute"/>
            <person name="Kjaerbolling I."/>
            <person name="Vesth T."/>
            <person name="Frisvad J.C."/>
            <person name="Nybo J.L."/>
            <person name="Theobald S."/>
            <person name="Kildgaard S."/>
            <person name="Isbrandt T."/>
            <person name="Kuo A."/>
            <person name="Sato A."/>
            <person name="Lyhne E.K."/>
            <person name="Kogle M.E."/>
            <person name="Wiebenga A."/>
            <person name="Kun R.S."/>
            <person name="Lubbers R.J."/>
            <person name="Makela M.R."/>
            <person name="Barry K."/>
            <person name="Chovatia M."/>
            <person name="Clum A."/>
            <person name="Daum C."/>
            <person name="Haridas S."/>
            <person name="He G."/>
            <person name="LaButti K."/>
            <person name="Lipzen A."/>
            <person name="Mondo S."/>
            <person name="Riley R."/>
            <person name="Salamov A."/>
            <person name="Simmons B.A."/>
            <person name="Magnuson J.K."/>
            <person name="Henrissat B."/>
            <person name="Mortensen U.H."/>
            <person name="Larsen T.O."/>
            <person name="Devries R.P."/>
            <person name="Grigoriev I.V."/>
            <person name="Machida M."/>
            <person name="Baker S.E."/>
            <person name="Andersen M.R."/>
        </authorList>
    </citation>
    <scope>NUCLEOTIDE SEQUENCE [LARGE SCALE GENOMIC DNA]</scope>
    <source>
        <strain evidence="2 3">CBS 151.66</strain>
    </source>
</reference>
<name>A0A5N5X096_9EURO</name>
<dbReference type="EMBL" id="ML732213">
    <property type="protein sequence ID" value="KAB8074203.1"/>
    <property type="molecule type" value="Genomic_DNA"/>
</dbReference>
<evidence type="ECO:0000256" key="1">
    <source>
        <dbReference type="SAM" id="Phobius"/>
    </source>
</evidence>
<proteinExistence type="predicted"/>
<evidence type="ECO:0000313" key="3">
    <source>
        <dbReference type="Proteomes" id="UP000326565"/>
    </source>
</evidence>
<accession>A0A5N5X096</accession>
<keyword evidence="3" id="KW-1185">Reference proteome</keyword>